<comment type="caution">
    <text evidence="1">The sequence shown here is derived from an EMBL/GenBank/DDBJ whole genome shotgun (WGS) entry which is preliminary data.</text>
</comment>
<evidence type="ECO:0000313" key="1">
    <source>
        <dbReference type="EMBL" id="KAH0893031.1"/>
    </source>
</evidence>
<reference evidence="1 2" key="1">
    <citation type="submission" date="2021-05" db="EMBL/GenBank/DDBJ databases">
        <title>Genome Assembly of Synthetic Allotetraploid Brassica napus Reveals Homoeologous Exchanges between Subgenomes.</title>
        <authorList>
            <person name="Davis J.T."/>
        </authorList>
    </citation>
    <scope>NUCLEOTIDE SEQUENCE [LARGE SCALE GENOMIC DNA]</scope>
    <source>
        <strain evidence="2">cv. Da-Ae</strain>
        <tissue evidence="1">Seedling</tissue>
    </source>
</reference>
<proteinExistence type="predicted"/>
<feature type="non-terminal residue" evidence="1">
    <location>
        <position position="1"/>
    </location>
</feature>
<sequence length="208" mass="24306">CQLEEAKSVDSVCRRYSARSGTLAHRLSWILLSAPFQELGTKNLMVCFKSSFPSFDVTYVVFPFRKSITHQHFSLDFSVTVCLTRHINIQLILLREFMEFYDQNWLTQAHVEFNECGGSSMLAATVYWDEEFYLTLKNYNKVLQETMHQFNIDEFKLLLYIRFWGEVTKGISRSICSEEESCPHKMGVLYVLDKALEMTIRIVLPLAR</sequence>
<name>A0ABQ8ALP5_BRANA</name>
<dbReference type="Proteomes" id="UP000824890">
    <property type="component" value="Unassembled WGS sequence"/>
</dbReference>
<keyword evidence="2" id="KW-1185">Reference proteome</keyword>
<evidence type="ECO:0000313" key="2">
    <source>
        <dbReference type="Proteomes" id="UP000824890"/>
    </source>
</evidence>
<accession>A0ABQ8ALP5</accession>
<gene>
    <name evidence="1" type="ORF">HID58_055460</name>
</gene>
<organism evidence="1 2">
    <name type="scientific">Brassica napus</name>
    <name type="common">Rape</name>
    <dbReference type="NCBI Taxonomy" id="3708"/>
    <lineage>
        <taxon>Eukaryota</taxon>
        <taxon>Viridiplantae</taxon>
        <taxon>Streptophyta</taxon>
        <taxon>Embryophyta</taxon>
        <taxon>Tracheophyta</taxon>
        <taxon>Spermatophyta</taxon>
        <taxon>Magnoliopsida</taxon>
        <taxon>eudicotyledons</taxon>
        <taxon>Gunneridae</taxon>
        <taxon>Pentapetalae</taxon>
        <taxon>rosids</taxon>
        <taxon>malvids</taxon>
        <taxon>Brassicales</taxon>
        <taxon>Brassicaceae</taxon>
        <taxon>Brassiceae</taxon>
        <taxon>Brassica</taxon>
    </lineage>
</organism>
<protein>
    <submittedName>
        <fullName evidence="1">Uncharacterized protein</fullName>
    </submittedName>
</protein>
<dbReference type="EMBL" id="JAGKQM010000013">
    <property type="protein sequence ID" value="KAH0893031.1"/>
    <property type="molecule type" value="Genomic_DNA"/>
</dbReference>